<proteinExistence type="predicted"/>
<keyword evidence="5" id="KW-0677">Repeat</keyword>
<keyword evidence="7" id="KW-1185">Reference proteome</keyword>
<evidence type="ECO:0000256" key="2">
    <source>
        <dbReference type="ARBA" id="ARBA00022525"/>
    </source>
</evidence>
<protein>
    <submittedName>
        <fullName evidence="6">Uncharacterized protein</fullName>
    </submittedName>
</protein>
<name>A0ABC8SW63_9AQUA</name>
<dbReference type="Proteomes" id="UP001642360">
    <property type="component" value="Unassembled WGS sequence"/>
</dbReference>
<evidence type="ECO:0000313" key="6">
    <source>
        <dbReference type="EMBL" id="CAK9161431.1"/>
    </source>
</evidence>
<accession>A0ABC8SW63</accession>
<evidence type="ECO:0000256" key="5">
    <source>
        <dbReference type="ARBA" id="ARBA00022737"/>
    </source>
</evidence>
<comment type="subcellular location">
    <subcellularLocation>
        <location evidence="1">Secreted</location>
    </subcellularLocation>
</comment>
<dbReference type="InterPro" id="IPR051582">
    <property type="entry name" value="LRR_extensin-like_regulator"/>
</dbReference>
<dbReference type="Pfam" id="PF00560">
    <property type="entry name" value="LRR_1"/>
    <property type="match status" value="4"/>
</dbReference>
<keyword evidence="4" id="KW-0732">Signal</keyword>
<evidence type="ECO:0000313" key="7">
    <source>
        <dbReference type="Proteomes" id="UP001642360"/>
    </source>
</evidence>
<dbReference type="InterPro" id="IPR001611">
    <property type="entry name" value="Leu-rich_rpt"/>
</dbReference>
<evidence type="ECO:0000256" key="1">
    <source>
        <dbReference type="ARBA" id="ARBA00004613"/>
    </source>
</evidence>
<dbReference type="GO" id="GO:0005576">
    <property type="term" value="C:extracellular region"/>
    <property type="evidence" value="ECO:0007669"/>
    <property type="project" value="UniProtKB-SubCell"/>
</dbReference>
<dbReference type="EMBL" id="CAUOFW020003680">
    <property type="protein sequence ID" value="CAK9161431.1"/>
    <property type="molecule type" value="Genomic_DNA"/>
</dbReference>
<evidence type="ECO:0000256" key="4">
    <source>
        <dbReference type="ARBA" id="ARBA00022729"/>
    </source>
</evidence>
<reference evidence="6 7" key="1">
    <citation type="submission" date="2024-02" db="EMBL/GenBank/DDBJ databases">
        <authorList>
            <person name="Vignale AGUSTIN F."/>
            <person name="Sosa J E."/>
            <person name="Modenutti C."/>
        </authorList>
    </citation>
    <scope>NUCLEOTIDE SEQUENCE [LARGE SCALE GENOMIC DNA]</scope>
</reference>
<keyword evidence="2" id="KW-0964">Secreted</keyword>
<organism evidence="6 7">
    <name type="scientific">Ilex paraguariensis</name>
    <name type="common">yerba mate</name>
    <dbReference type="NCBI Taxonomy" id="185542"/>
    <lineage>
        <taxon>Eukaryota</taxon>
        <taxon>Viridiplantae</taxon>
        <taxon>Streptophyta</taxon>
        <taxon>Embryophyta</taxon>
        <taxon>Tracheophyta</taxon>
        <taxon>Spermatophyta</taxon>
        <taxon>Magnoliopsida</taxon>
        <taxon>eudicotyledons</taxon>
        <taxon>Gunneridae</taxon>
        <taxon>Pentapetalae</taxon>
        <taxon>asterids</taxon>
        <taxon>campanulids</taxon>
        <taxon>Aquifoliales</taxon>
        <taxon>Aquifoliaceae</taxon>
        <taxon>Ilex</taxon>
    </lineage>
</organism>
<dbReference type="InterPro" id="IPR032675">
    <property type="entry name" value="LRR_dom_sf"/>
</dbReference>
<gene>
    <name evidence="6" type="ORF">ILEXP_LOCUS30231</name>
</gene>
<dbReference type="AlphaFoldDB" id="A0ABC8SW63"/>
<dbReference type="PANTHER" id="PTHR32093">
    <property type="entry name" value="LEUCINE-RICH REPEAT EXTENSIN-LIKE PROTEIN 3-RELATED"/>
    <property type="match status" value="1"/>
</dbReference>
<evidence type="ECO:0000256" key="3">
    <source>
        <dbReference type="ARBA" id="ARBA00022614"/>
    </source>
</evidence>
<dbReference type="PANTHER" id="PTHR32093:SF122">
    <property type="entry name" value="LEUCINE-RICH REPEAT-CONTAINING N-TERMINAL PLANT-TYPE DOMAIN-CONTAINING PROTEIN"/>
    <property type="match status" value="1"/>
</dbReference>
<dbReference type="Gene3D" id="3.80.10.10">
    <property type="entry name" value="Ribonuclease Inhibitor"/>
    <property type="match status" value="2"/>
</dbReference>
<comment type="caution">
    <text evidence="6">The sequence shown here is derived from an EMBL/GenBank/DDBJ whole genome shotgun (WGS) entry which is preliminary data.</text>
</comment>
<dbReference type="FunFam" id="3.80.10.10:FF:000383">
    <property type="entry name" value="Leucine-rich repeat receptor protein kinase EMS1"/>
    <property type="match status" value="1"/>
</dbReference>
<dbReference type="SUPFAM" id="SSF52058">
    <property type="entry name" value="L domain-like"/>
    <property type="match status" value="1"/>
</dbReference>
<sequence>MAIKVIREFGKRITYDPQGITKTWRGNNICKDRSTYKGFICAEVRSKTRVVGVKFNGFNFNGRNEKLTFDNFIEDLKDLVIFHVNSNNFTGNIPSQINKNPHFYELDLSNNKLTGTFPMSVLNATNLTFLDLRFNNIVGLVPPQVFKLDLDVLFLNNNMFDGQIPDNLGSTPVLYLTLANNKFTGPIPKSIGQASNTLLEVLFLNNQLSGCLPYEIGLLRKATVFDASKNSLTGPIPHSFGCLVRMEEMNLSYNQFYGPVPEMLCKLMNLDQLALKFNYFTQVGPECRKLITKGVLDVSMNCILDLPSQRTPAECSTFFSQHGSCPDEWSLNYIPCKINHSITQDISDRAPRSAMRPSPSYAALIEPP</sequence>
<keyword evidence="3" id="KW-0433">Leucine-rich repeat</keyword>